<protein>
    <submittedName>
        <fullName evidence="2">Uncharacterized protein</fullName>
    </submittedName>
</protein>
<gene>
    <name evidence="2" type="ORF">PCOR1329_LOCUS18063</name>
</gene>
<evidence type="ECO:0000313" key="2">
    <source>
        <dbReference type="EMBL" id="CAK0814478.1"/>
    </source>
</evidence>
<reference evidence="2" key="1">
    <citation type="submission" date="2023-10" db="EMBL/GenBank/DDBJ databases">
        <authorList>
            <person name="Chen Y."/>
            <person name="Shah S."/>
            <person name="Dougan E. K."/>
            <person name="Thang M."/>
            <person name="Chan C."/>
        </authorList>
    </citation>
    <scope>NUCLEOTIDE SEQUENCE [LARGE SCALE GENOMIC DNA]</scope>
</reference>
<evidence type="ECO:0000313" key="3">
    <source>
        <dbReference type="Proteomes" id="UP001189429"/>
    </source>
</evidence>
<feature type="non-terminal residue" evidence="2">
    <location>
        <position position="1"/>
    </location>
</feature>
<dbReference type="SUPFAM" id="SSF57997">
    <property type="entry name" value="Tropomyosin"/>
    <property type="match status" value="1"/>
</dbReference>
<proteinExistence type="predicted"/>
<comment type="caution">
    <text evidence="2">The sequence shown here is derived from an EMBL/GenBank/DDBJ whole genome shotgun (WGS) entry which is preliminary data.</text>
</comment>
<organism evidence="2 3">
    <name type="scientific">Prorocentrum cordatum</name>
    <dbReference type="NCBI Taxonomy" id="2364126"/>
    <lineage>
        <taxon>Eukaryota</taxon>
        <taxon>Sar</taxon>
        <taxon>Alveolata</taxon>
        <taxon>Dinophyceae</taxon>
        <taxon>Prorocentrales</taxon>
        <taxon>Prorocentraceae</taxon>
        <taxon>Prorocentrum</taxon>
    </lineage>
</organism>
<sequence length="196" mass="22074">AGLSRAAKLRREANSASKAERKAASARRAFEEASQAVGDAEAELQAAQEKLVLAEEQRQSAKERLTNLEAAAAEARDNQERHHVSGDDLAAMRGLFVQLRTLLCRRLTRRATFPALGRPRCGKWRQSRPCSRWRMRCQCRLRGSAGVTATCRPTAARSTQPRMWNCWARNPQRSAARLRGALPRWEPGPSFRRPWS</sequence>
<name>A0ABN9R7S3_9DINO</name>
<accession>A0ABN9R7S3</accession>
<feature type="non-terminal residue" evidence="2">
    <location>
        <position position="196"/>
    </location>
</feature>
<feature type="compositionally biased region" description="Basic and acidic residues" evidence="1">
    <location>
        <begin position="9"/>
        <end position="24"/>
    </location>
</feature>
<evidence type="ECO:0000256" key="1">
    <source>
        <dbReference type="SAM" id="MobiDB-lite"/>
    </source>
</evidence>
<dbReference type="EMBL" id="CAUYUJ010005654">
    <property type="protein sequence ID" value="CAK0814478.1"/>
    <property type="molecule type" value="Genomic_DNA"/>
</dbReference>
<feature type="region of interest" description="Disordered" evidence="1">
    <location>
        <begin position="1"/>
        <end position="24"/>
    </location>
</feature>
<dbReference type="Proteomes" id="UP001189429">
    <property type="component" value="Unassembled WGS sequence"/>
</dbReference>
<keyword evidence="3" id="KW-1185">Reference proteome</keyword>